<gene>
    <name evidence="1" type="ORF">GGX14DRAFT_671844</name>
</gene>
<reference evidence="1" key="1">
    <citation type="submission" date="2023-03" db="EMBL/GenBank/DDBJ databases">
        <title>Massive genome expansion in bonnet fungi (Mycena s.s.) driven by repeated elements and novel gene families across ecological guilds.</title>
        <authorList>
            <consortium name="Lawrence Berkeley National Laboratory"/>
            <person name="Harder C.B."/>
            <person name="Miyauchi S."/>
            <person name="Viragh M."/>
            <person name="Kuo A."/>
            <person name="Thoen E."/>
            <person name="Andreopoulos B."/>
            <person name="Lu D."/>
            <person name="Skrede I."/>
            <person name="Drula E."/>
            <person name="Henrissat B."/>
            <person name="Morin E."/>
            <person name="Kohler A."/>
            <person name="Barry K."/>
            <person name="LaButti K."/>
            <person name="Morin E."/>
            <person name="Salamov A."/>
            <person name="Lipzen A."/>
            <person name="Mereny Z."/>
            <person name="Hegedus B."/>
            <person name="Baldrian P."/>
            <person name="Stursova M."/>
            <person name="Weitz H."/>
            <person name="Taylor A."/>
            <person name="Grigoriev I.V."/>
            <person name="Nagy L.G."/>
            <person name="Martin F."/>
            <person name="Kauserud H."/>
        </authorList>
    </citation>
    <scope>NUCLEOTIDE SEQUENCE</scope>
    <source>
        <strain evidence="1">9144</strain>
    </source>
</reference>
<evidence type="ECO:0008006" key="3">
    <source>
        <dbReference type="Google" id="ProtNLM"/>
    </source>
</evidence>
<dbReference type="Proteomes" id="UP001219525">
    <property type="component" value="Unassembled WGS sequence"/>
</dbReference>
<dbReference type="Gene3D" id="3.80.10.10">
    <property type="entry name" value="Ribonuclease Inhibitor"/>
    <property type="match status" value="1"/>
</dbReference>
<dbReference type="SUPFAM" id="SSF52047">
    <property type="entry name" value="RNI-like"/>
    <property type="match status" value="1"/>
</dbReference>
<accession>A0AAD6V0K7</accession>
<keyword evidence="2" id="KW-1185">Reference proteome</keyword>
<name>A0AAD6V0K7_9AGAR</name>
<dbReference type="EMBL" id="JARJCW010000081">
    <property type="protein sequence ID" value="KAJ7196773.1"/>
    <property type="molecule type" value="Genomic_DNA"/>
</dbReference>
<dbReference type="InterPro" id="IPR032675">
    <property type="entry name" value="LRR_dom_sf"/>
</dbReference>
<comment type="caution">
    <text evidence="1">The sequence shown here is derived from an EMBL/GenBank/DDBJ whole genome shotgun (WGS) entry which is preliminary data.</text>
</comment>
<proteinExistence type="predicted"/>
<evidence type="ECO:0000313" key="2">
    <source>
        <dbReference type="Proteomes" id="UP001219525"/>
    </source>
</evidence>
<protein>
    <recommendedName>
        <fullName evidence="3">F-box domain-containing protein</fullName>
    </recommendedName>
</protein>
<evidence type="ECO:0000313" key="1">
    <source>
        <dbReference type="EMBL" id="KAJ7196773.1"/>
    </source>
</evidence>
<organism evidence="1 2">
    <name type="scientific">Mycena pura</name>
    <dbReference type="NCBI Taxonomy" id="153505"/>
    <lineage>
        <taxon>Eukaryota</taxon>
        <taxon>Fungi</taxon>
        <taxon>Dikarya</taxon>
        <taxon>Basidiomycota</taxon>
        <taxon>Agaricomycotina</taxon>
        <taxon>Agaricomycetes</taxon>
        <taxon>Agaricomycetidae</taxon>
        <taxon>Agaricales</taxon>
        <taxon>Marasmiineae</taxon>
        <taxon>Mycenaceae</taxon>
        <taxon>Mycena</taxon>
    </lineage>
</organism>
<sequence length="301" mass="33991">MDLLFSESRRWQTLDLLDTRVSNNMKKHLIPSRARFPLLEKLTLVMIVEPLHKDTALLFESLPALVDLTLQVNVMPIPSTLDFVWAQLRACRLNGCLTTDILRILPHFSAGARICFENCFERIQDAHHLNSVHTVISDLSLHFSTFGAAKLLLGAIIAPCLKKLYISGTIYIPYISAFYDRSSFTLTHLRLSRHRGVNDLDDVIRSPLAVDIIDFDYDLECFSRPMSDSDKAASTLASRDILPNVRTLVLRNCERLHDATVLAIHANRRPVLQSLWLQGPTTLSQDTIQALKTGGLEVVMF</sequence>
<dbReference type="AlphaFoldDB" id="A0AAD6V0K7"/>